<keyword evidence="2" id="KW-1185">Reference proteome</keyword>
<dbReference type="Proteomes" id="UP000635726">
    <property type="component" value="Unassembled WGS sequence"/>
</dbReference>
<protein>
    <submittedName>
        <fullName evidence="1">Uncharacterized protein</fullName>
    </submittedName>
</protein>
<reference evidence="1" key="1">
    <citation type="journal article" date="2014" name="Int. J. Syst. Evol. Microbiol.">
        <title>Complete genome sequence of Corynebacterium casei LMG S-19264T (=DSM 44701T), isolated from a smear-ripened cheese.</title>
        <authorList>
            <consortium name="US DOE Joint Genome Institute (JGI-PGF)"/>
            <person name="Walter F."/>
            <person name="Albersmeier A."/>
            <person name="Kalinowski J."/>
            <person name="Ruckert C."/>
        </authorList>
    </citation>
    <scope>NUCLEOTIDE SEQUENCE</scope>
    <source>
        <strain evidence="1">JCM 14371</strain>
    </source>
</reference>
<dbReference type="AlphaFoldDB" id="A0A917UPA2"/>
<comment type="caution">
    <text evidence="1">The sequence shown here is derived from an EMBL/GenBank/DDBJ whole genome shotgun (WGS) entry which is preliminary data.</text>
</comment>
<name>A0A917UPA2_9DEIO</name>
<proteinExistence type="predicted"/>
<evidence type="ECO:0000313" key="2">
    <source>
        <dbReference type="Proteomes" id="UP000635726"/>
    </source>
</evidence>
<reference evidence="1" key="2">
    <citation type="submission" date="2020-09" db="EMBL/GenBank/DDBJ databases">
        <authorList>
            <person name="Sun Q."/>
            <person name="Ohkuma M."/>
        </authorList>
    </citation>
    <scope>NUCLEOTIDE SEQUENCE</scope>
    <source>
        <strain evidence="1">JCM 14371</strain>
    </source>
</reference>
<gene>
    <name evidence="1" type="ORF">GCM10008939_14950</name>
</gene>
<accession>A0A917UPA2</accession>
<dbReference type="EMBL" id="BMOE01000004">
    <property type="protein sequence ID" value="GGJ71579.1"/>
    <property type="molecule type" value="Genomic_DNA"/>
</dbReference>
<organism evidence="1 2">
    <name type="scientific">Deinococcus aquiradiocola</name>
    <dbReference type="NCBI Taxonomy" id="393059"/>
    <lineage>
        <taxon>Bacteria</taxon>
        <taxon>Thermotogati</taxon>
        <taxon>Deinococcota</taxon>
        <taxon>Deinococci</taxon>
        <taxon>Deinococcales</taxon>
        <taxon>Deinococcaceae</taxon>
        <taxon>Deinococcus</taxon>
    </lineage>
</organism>
<sequence>MLHGEERLAVQVVDLLFEVRLFLGEHLAFAVVREFQHLVQAGRVALQAAVDVGDAPEAAGLLVDLAGPFGVAPQVRVGQVAVEFVQPARFAGNVKGTPGVRPVFLAVPAWHSPFRAPYLWAAG</sequence>
<evidence type="ECO:0000313" key="1">
    <source>
        <dbReference type="EMBL" id="GGJ71579.1"/>
    </source>
</evidence>